<keyword evidence="1" id="KW-0812">Transmembrane</keyword>
<accession>A0A1J4NB81</accession>
<name>A0A1J4NB81_9ACTN</name>
<feature type="transmembrane region" description="Helical" evidence="1">
    <location>
        <begin position="193"/>
        <end position="212"/>
    </location>
</feature>
<feature type="transmembrane region" description="Helical" evidence="1">
    <location>
        <begin position="338"/>
        <end position="355"/>
    </location>
</feature>
<reference evidence="2" key="1">
    <citation type="submission" date="2016-10" db="EMBL/GenBank/DDBJ databases">
        <title>Draft Genome Sequence of Nocardioides luteus Strain BAFB, an Alkane-Degrading Bacterium Isolated from JP-7 Polluted Soil.</title>
        <authorList>
            <person name="Brown L."/>
            <person name="Ruiz O.N."/>
            <person name="Gunasekera T."/>
        </authorList>
    </citation>
    <scope>NUCLEOTIDE SEQUENCE [LARGE SCALE GENOMIC DNA]</scope>
    <source>
        <strain evidence="2">BAFB</strain>
    </source>
</reference>
<keyword evidence="3" id="KW-1185">Reference proteome</keyword>
<sequence>MFVVFVWFYLFALVLPVNTSAVAEPWAARGRAWLGALVAQMLDGLSFLWGSLVRAEYAEPPETAWPTLVFAVLVVGLVYASVRTGSDRPGAVGVRVLGACVLAGGLTNLFSVILAAGKLRAETGPFGGSAPEWVADGIWFGIVLGLIGSSVAYTLAALPLLASLATGASDGTDSPVAARRPALSTARARAGQVATWGALPLLVAVLVGGFVWDYGPDADPDAIQQPRASWVRLVWFAHARFAGPHNPHSLTGEFDTSVWLPRTLTSLALVVLIWVGLRLLVAGWQRGDEPNGVAIVVRCAGLVAVLALVLGVIEGAVLPTSDPGPAAYYVALGNVTDAVRFGACFGWLVGVAVAVSQRISGGSIRAADSADDVLEGSAD</sequence>
<dbReference type="OrthoDB" id="3771570at2"/>
<evidence type="ECO:0000313" key="2">
    <source>
        <dbReference type="EMBL" id="OIJ28828.1"/>
    </source>
</evidence>
<dbReference type="STRING" id="1844.UG56_000935"/>
<keyword evidence="1" id="KW-1133">Transmembrane helix</keyword>
<keyword evidence="1" id="KW-0472">Membrane</keyword>
<organism evidence="2 3">
    <name type="scientific">Nocardioides luteus</name>
    <dbReference type="NCBI Taxonomy" id="1844"/>
    <lineage>
        <taxon>Bacteria</taxon>
        <taxon>Bacillati</taxon>
        <taxon>Actinomycetota</taxon>
        <taxon>Actinomycetes</taxon>
        <taxon>Propionibacteriales</taxon>
        <taxon>Nocardioidaceae</taxon>
        <taxon>Nocardioides</taxon>
    </lineage>
</organism>
<feature type="transmembrane region" description="Helical" evidence="1">
    <location>
        <begin position="137"/>
        <end position="161"/>
    </location>
</feature>
<evidence type="ECO:0000313" key="3">
    <source>
        <dbReference type="Proteomes" id="UP000033772"/>
    </source>
</evidence>
<gene>
    <name evidence="2" type="ORF">UG56_000935</name>
</gene>
<feature type="transmembrane region" description="Helical" evidence="1">
    <location>
        <begin position="293"/>
        <end position="318"/>
    </location>
</feature>
<dbReference type="Proteomes" id="UP000033772">
    <property type="component" value="Unassembled WGS sequence"/>
</dbReference>
<dbReference type="EMBL" id="JZDQ02000001">
    <property type="protein sequence ID" value="OIJ28828.1"/>
    <property type="molecule type" value="Genomic_DNA"/>
</dbReference>
<evidence type="ECO:0000256" key="1">
    <source>
        <dbReference type="SAM" id="Phobius"/>
    </source>
</evidence>
<feature type="transmembrane region" description="Helical" evidence="1">
    <location>
        <begin position="259"/>
        <end position="281"/>
    </location>
</feature>
<feature type="transmembrane region" description="Helical" evidence="1">
    <location>
        <begin position="94"/>
        <end position="117"/>
    </location>
</feature>
<dbReference type="AlphaFoldDB" id="A0A1J4NB81"/>
<proteinExistence type="predicted"/>
<protein>
    <submittedName>
        <fullName evidence="2">Uncharacterized protein</fullName>
    </submittedName>
</protein>
<comment type="caution">
    <text evidence="2">The sequence shown here is derived from an EMBL/GenBank/DDBJ whole genome shotgun (WGS) entry which is preliminary data.</text>
</comment>
<feature type="transmembrane region" description="Helical" evidence="1">
    <location>
        <begin position="64"/>
        <end position="82"/>
    </location>
</feature>